<organism evidence="2 3">
    <name type="scientific">Seminavis robusta</name>
    <dbReference type="NCBI Taxonomy" id="568900"/>
    <lineage>
        <taxon>Eukaryota</taxon>
        <taxon>Sar</taxon>
        <taxon>Stramenopiles</taxon>
        <taxon>Ochrophyta</taxon>
        <taxon>Bacillariophyta</taxon>
        <taxon>Bacillariophyceae</taxon>
        <taxon>Bacillariophycidae</taxon>
        <taxon>Naviculales</taxon>
        <taxon>Naviculaceae</taxon>
        <taxon>Seminavis</taxon>
    </lineage>
</organism>
<evidence type="ECO:0000313" key="3">
    <source>
        <dbReference type="Proteomes" id="UP001153069"/>
    </source>
</evidence>
<dbReference type="Proteomes" id="UP001153069">
    <property type="component" value="Unassembled WGS sequence"/>
</dbReference>
<proteinExistence type="predicted"/>
<protein>
    <submittedName>
        <fullName evidence="2">Uncharacterized protein</fullName>
    </submittedName>
</protein>
<feature type="region of interest" description="Disordered" evidence="1">
    <location>
        <begin position="289"/>
        <end position="378"/>
    </location>
</feature>
<keyword evidence="3" id="KW-1185">Reference proteome</keyword>
<feature type="compositionally biased region" description="Basic residues" evidence="1">
    <location>
        <begin position="307"/>
        <end position="317"/>
    </location>
</feature>
<feature type="compositionally biased region" description="Basic and acidic residues" evidence="1">
    <location>
        <begin position="318"/>
        <end position="328"/>
    </location>
</feature>
<name>A0A9N8DLS4_9STRA</name>
<dbReference type="AlphaFoldDB" id="A0A9N8DLS4"/>
<reference evidence="2" key="1">
    <citation type="submission" date="2020-06" db="EMBL/GenBank/DDBJ databases">
        <authorList>
            <consortium name="Plant Systems Biology data submission"/>
        </authorList>
    </citation>
    <scope>NUCLEOTIDE SEQUENCE</scope>
    <source>
        <strain evidence="2">D6</strain>
    </source>
</reference>
<dbReference type="EMBL" id="CAICTM010000148">
    <property type="protein sequence ID" value="CAB9502895.1"/>
    <property type="molecule type" value="Genomic_DNA"/>
</dbReference>
<feature type="region of interest" description="Disordered" evidence="1">
    <location>
        <begin position="1"/>
        <end position="32"/>
    </location>
</feature>
<comment type="caution">
    <text evidence="2">The sequence shown here is derived from an EMBL/GenBank/DDBJ whole genome shotgun (WGS) entry which is preliminary data.</text>
</comment>
<gene>
    <name evidence="2" type="ORF">SEMRO_149_G068640.1</name>
</gene>
<evidence type="ECO:0000256" key="1">
    <source>
        <dbReference type="SAM" id="MobiDB-lite"/>
    </source>
</evidence>
<accession>A0A9N8DLS4</accession>
<feature type="compositionally biased region" description="Basic and acidic residues" evidence="1">
    <location>
        <begin position="341"/>
        <end position="355"/>
    </location>
</feature>
<evidence type="ECO:0000313" key="2">
    <source>
        <dbReference type="EMBL" id="CAB9502895.1"/>
    </source>
</evidence>
<sequence>MSRSSHTPQKEEPPEEVVDVDNPNARVPTSEPPMITFPFDGMQFEDVAEVEKKLSSQPFKRALVTGSKTLNKHIKQAPFYHKDQQGLMKDDMLADNLFCFVRNWMGRFGFPSKVLWLEPYFWWQLNDPELRPRAVDRWVSGFDLISEKFLLVQFLLDVGDGLRTSESCGLNIVSRTDIESTIDIEEARADLVSGNRILLLYRFNPTTHLPSVSEQREGSLDCLLHTLDNTVSACKLVDKLEKDDDLMPYSFEMAANSSFGCKQVDKRINSMRREITTLASELFKVKSAKKPVPLSRPPLRVADGNSKKKLHIPKKERKQPNDHPRLHELGAYSVPQRQFQRSKETTKTKAEDDLRYGSTIGTNPGRRKESVQHCRNIN</sequence>